<evidence type="ECO:0000259" key="5">
    <source>
        <dbReference type="PROSITE" id="PS51205"/>
    </source>
</evidence>
<dbReference type="AlphaFoldDB" id="A0A834MIG8"/>
<dbReference type="InterPro" id="IPR000408">
    <property type="entry name" value="Reg_chr_condens"/>
</dbReference>
<dbReference type="Pfam" id="PF02493">
    <property type="entry name" value="MORN"/>
    <property type="match status" value="7"/>
</dbReference>
<evidence type="ECO:0000313" key="6">
    <source>
        <dbReference type="EMBL" id="KAF7281370.1"/>
    </source>
</evidence>
<evidence type="ECO:0000256" key="2">
    <source>
        <dbReference type="ARBA" id="ARBA00022737"/>
    </source>
</evidence>
<feature type="domain" description="VPS9" evidence="5">
    <location>
        <begin position="1084"/>
        <end position="1222"/>
    </location>
</feature>
<dbReference type="Pfam" id="PF25384">
    <property type="entry name" value="Alsin_RLD"/>
    <property type="match status" value="1"/>
</dbReference>
<protein>
    <recommendedName>
        <fullName evidence="5">VPS9 domain-containing protein</fullName>
    </recommendedName>
</protein>
<dbReference type="PROSITE" id="PS50012">
    <property type="entry name" value="RCC1_3"/>
    <property type="match status" value="1"/>
</dbReference>
<dbReference type="SUPFAM" id="SSF82185">
    <property type="entry name" value="Histone H3 K4-specific methyltransferase SET7/9 N-terminal domain"/>
    <property type="match status" value="2"/>
</dbReference>
<feature type="region of interest" description="Disordered" evidence="4">
    <location>
        <begin position="120"/>
        <end position="156"/>
    </location>
</feature>
<dbReference type="Pfam" id="PF02204">
    <property type="entry name" value="VPS9"/>
    <property type="match status" value="1"/>
</dbReference>
<dbReference type="GO" id="GO:0031267">
    <property type="term" value="F:small GTPase binding"/>
    <property type="evidence" value="ECO:0007669"/>
    <property type="project" value="TreeGrafter"/>
</dbReference>
<dbReference type="Gene3D" id="2.30.29.30">
    <property type="entry name" value="Pleckstrin-homology domain (PH domain)/Phosphotyrosine-binding domain (PTB)"/>
    <property type="match status" value="1"/>
</dbReference>
<dbReference type="InterPro" id="IPR059093">
    <property type="entry name" value="HA_Alsin"/>
</dbReference>
<sequence length="1222" mass="138310">MSKCPSCFTTSLATTPDSQDLSKEICPLGIKLKKTHVSQDTQIKAEKNIIFRNTEAAKDFLSRQISRMSSVGEEYLIECTEKPTKLIKENVSSMASFVFEGVKTVGDKVATLSRHVSASSEYSGELDNNNETIQSKHSIKEDLTASGSQSTSERDLSEAEVYDRLESVLEIGSELLNREVWCWGNIVSRLIGGNGIKKDIPVIIPSLSNNGVCKISLQNHHACAITLDGRAYIWGQNNFNQVSLEKSIDQPFPKLFTHKQDERILDGICGTQYTVILTNKGTATYFGKGVNYYQNLFCGLTPTQIDETNMVTRPFRNLISSNQYTLLNLGPKYNDYFSNFLHNEQIHLEELIQVYRDVVKIILKKIGNSRNNILYESFCKYYVDLLYFHCINTHSLLECRNGIGSPNNIVILKYYTEFISVNKNYFNVVQNITTINGFEKKVAEMLQNKNEGDNNLPTVLVSPAKRMSVYTEFYTHYLNSEALNKWKHFIEDMDSKVKEAEKTRLFWLNAGKNINQLMTPERRLIYDSLTDPIALFNSSRFSSHRFVLFSDILAHVSGSSHYSCHNLSMVWLDLPPHNDLHLINLVMPEDTLTLVAHNDISRNNWFHILQKSIRLALNKEDVPHTPIARNGIYTFTKPGFLKDATYNGRWLNAKMQGKGKLMWTNGKIYIGSFNNNVICGYGTMDIPNEGFYEGQWKDNKPNGYGIFTYSNGDIYKGYFKDGMRHGHGFLRKGSFTANSASVYVGQWISDQKSGYGVLDDISIGQKYIGSWVDDKKEGNGLIVTFDGIYYEGRFHSDVLQGHGTMILEDGSFYEGEFKGIGIIGGKGSLTLPSGHVLEGFLSGSLETGLRINNGVLKKTIESCRCGSGKFCTPPSQKWTSLFEHCHEALGLKKGEVFTERAETPETTKIWQNVAVYLSNASTLKRSKGDEGFIQNSLNNLDVIPPFGRDLLGAESYQEVKGYLTRAFENTCHPLGSLLSGLSEAYITCYSGKNHSVLVNQAIIEIIDLTQRVYRIVRYLFPALPSCDTNERLSYNGKKDESITYQSLLYPIFLPKVYNCLFTLLILKNDAQEKEYKKSLKEWNKLSDRALMSILSVDKKFFDLDYSVVSSDNACAFAEAIETLQQIKSMFLPIEKLIVIRNTVDKMTPVAQTLIGNNYLWNMDDLLPLFLFVVVRSRIPDLGAELEFIENFMDSVIENGELGIMFTTLKACYQHLQDKSVYF</sequence>
<dbReference type="InterPro" id="IPR009091">
    <property type="entry name" value="RCC1/BLIP-II"/>
</dbReference>
<evidence type="ECO:0000256" key="4">
    <source>
        <dbReference type="SAM" id="MobiDB-lite"/>
    </source>
</evidence>
<feature type="repeat" description="RCC1" evidence="3">
    <location>
        <begin position="229"/>
        <end position="280"/>
    </location>
</feature>
<dbReference type="InterPro" id="IPR003123">
    <property type="entry name" value="VPS9"/>
</dbReference>
<dbReference type="PANTHER" id="PTHR46089">
    <property type="entry name" value="ALSIN HOMOLOG"/>
    <property type="match status" value="1"/>
</dbReference>
<dbReference type="SUPFAM" id="SSF109993">
    <property type="entry name" value="VPS9 domain"/>
    <property type="match status" value="1"/>
</dbReference>
<dbReference type="OrthoDB" id="48314at2759"/>
<name>A0A834MIG8_RHYFE</name>
<dbReference type="InterPro" id="IPR051984">
    <property type="entry name" value="Alsin"/>
</dbReference>
<evidence type="ECO:0000256" key="3">
    <source>
        <dbReference type="PROSITE-ProRule" id="PRU00235"/>
    </source>
</evidence>
<dbReference type="Gene3D" id="1.20.1050.80">
    <property type="entry name" value="VPS9 domain"/>
    <property type="match status" value="1"/>
</dbReference>
<dbReference type="PROSITE" id="PS51205">
    <property type="entry name" value="VPS9"/>
    <property type="match status" value="1"/>
</dbReference>
<dbReference type="Proteomes" id="UP000625711">
    <property type="component" value="Unassembled WGS sequence"/>
</dbReference>
<dbReference type="Pfam" id="PF25383">
    <property type="entry name" value="PH_alsin"/>
    <property type="match status" value="1"/>
</dbReference>
<dbReference type="EMBL" id="JAACXV010000244">
    <property type="protein sequence ID" value="KAF7281370.1"/>
    <property type="molecule type" value="Genomic_DNA"/>
</dbReference>
<dbReference type="SMART" id="SM00698">
    <property type="entry name" value="MORN"/>
    <property type="match status" value="8"/>
</dbReference>
<gene>
    <name evidence="6" type="ORF">GWI33_004853</name>
</gene>
<feature type="compositionally biased region" description="Polar residues" evidence="4">
    <location>
        <begin position="120"/>
        <end position="136"/>
    </location>
</feature>
<dbReference type="GO" id="GO:0005085">
    <property type="term" value="F:guanyl-nucleotide exchange factor activity"/>
    <property type="evidence" value="ECO:0007669"/>
    <property type="project" value="UniProtKB-KW"/>
</dbReference>
<proteinExistence type="predicted"/>
<evidence type="ECO:0000313" key="7">
    <source>
        <dbReference type="Proteomes" id="UP000625711"/>
    </source>
</evidence>
<keyword evidence="7" id="KW-1185">Reference proteome</keyword>
<dbReference type="Gene3D" id="2.20.110.10">
    <property type="entry name" value="Histone H3 K4-specific methyltransferase SET7/9 N-terminal domain"/>
    <property type="match status" value="3"/>
</dbReference>
<dbReference type="PANTHER" id="PTHR46089:SF2">
    <property type="entry name" value="ALSIN HOMOLOG"/>
    <property type="match status" value="1"/>
</dbReference>
<accession>A0A834MIG8</accession>
<dbReference type="SUPFAM" id="SSF50985">
    <property type="entry name" value="RCC1/BLIP-II"/>
    <property type="match status" value="1"/>
</dbReference>
<dbReference type="InterPro" id="IPR037191">
    <property type="entry name" value="VPS9_dom_sf"/>
</dbReference>
<dbReference type="GO" id="GO:0016197">
    <property type="term" value="P:endosomal transport"/>
    <property type="evidence" value="ECO:0007669"/>
    <property type="project" value="TreeGrafter"/>
</dbReference>
<keyword evidence="1" id="KW-0344">Guanine-nucleotide releasing factor</keyword>
<organism evidence="6 7">
    <name type="scientific">Rhynchophorus ferrugineus</name>
    <name type="common">Red palm weevil</name>
    <name type="synonym">Curculio ferrugineus</name>
    <dbReference type="NCBI Taxonomy" id="354439"/>
    <lineage>
        <taxon>Eukaryota</taxon>
        <taxon>Metazoa</taxon>
        <taxon>Ecdysozoa</taxon>
        <taxon>Arthropoda</taxon>
        <taxon>Hexapoda</taxon>
        <taxon>Insecta</taxon>
        <taxon>Pterygota</taxon>
        <taxon>Neoptera</taxon>
        <taxon>Endopterygota</taxon>
        <taxon>Coleoptera</taxon>
        <taxon>Polyphaga</taxon>
        <taxon>Cucujiformia</taxon>
        <taxon>Curculionidae</taxon>
        <taxon>Dryophthorinae</taxon>
        <taxon>Rhynchophorus</taxon>
    </lineage>
</organism>
<comment type="caution">
    <text evidence="6">The sequence shown here is derived from an EMBL/GenBank/DDBJ whole genome shotgun (WGS) entry which is preliminary data.</text>
</comment>
<keyword evidence="2" id="KW-0677">Repeat</keyword>
<dbReference type="Gene3D" id="2.130.10.30">
    <property type="entry name" value="Regulator of chromosome condensation 1/beta-lactamase-inhibitor protein II"/>
    <property type="match status" value="1"/>
</dbReference>
<dbReference type="Pfam" id="PF26202">
    <property type="entry name" value="HA_Alsin"/>
    <property type="match status" value="1"/>
</dbReference>
<dbReference type="InterPro" id="IPR003409">
    <property type="entry name" value="MORN"/>
</dbReference>
<evidence type="ECO:0000256" key="1">
    <source>
        <dbReference type="ARBA" id="ARBA00022658"/>
    </source>
</evidence>
<dbReference type="InterPro" id="IPR011993">
    <property type="entry name" value="PH-like_dom_sf"/>
</dbReference>
<reference evidence="6" key="1">
    <citation type="submission" date="2020-08" db="EMBL/GenBank/DDBJ databases">
        <title>Genome sequencing and assembly of the red palm weevil Rhynchophorus ferrugineus.</title>
        <authorList>
            <person name="Dias G.B."/>
            <person name="Bergman C.M."/>
            <person name="Manee M."/>
        </authorList>
    </citation>
    <scope>NUCLEOTIDE SEQUENCE</scope>
    <source>
        <strain evidence="6">AA-2017</strain>
        <tissue evidence="6">Whole larva</tissue>
    </source>
</reference>
<dbReference type="GO" id="GO:0005737">
    <property type="term" value="C:cytoplasm"/>
    <property type="evidence" value="ECO:0007669"/>
    <property type="project" value="TreeGrafter"/>
</dbReference>
<dbReference type="InterPro" id="IPR057248">
    <property type="entry name" value="Alsin-like_PH"/>
</dbReference>